<accession>D4CXD0</accession>
<protein>
    <submittedName>
        <fullName evidence="1">Uncharacterized protein</fullName>
    </submittedName>
</protein>
<dbReference type="RefSeq" id="WP_005974797.1">
    <property type="nucleotide sequence ID" value="NZ_GG665898.1"/>
</dbReference>
<comment type="caution">
    <text evidence="1">The sequence shown here is derived from an EMBL/GenBank/DDBJ whole genome shotgun (WGS) entry which is preliminary data.</text>
</comment>
<dbReference type="EMBL" id="ACJY01000099">
    <property type="protein sequence ID" value="EFE86050.1"/>
    <property type="molecule type" value="Genomic_DNA"/>
</dbReference>
<dbReference type="STRING" id="546275.FUSPEROL_02091"/>
<gene>
    <name evidence="1" type="ORF">FUSPEROL_02091</name>
</gene>
<dbReference type="AlphaFoldDB" id="D4CXD0"/>
<proteinExistence type="predicted"/>
<reference evidence="1 2" key="1">
    <citation type="submission" date="2010-02" db="EMBL/GenBank/DDBJ databases">
        <authorList>
            <person name="Weinstock G."/>
            <person name="Sodergren E."/>
            <person name="Clifton S."/>
            <person name="Fulton L."/>
            <person name="Fulton B."/>
            <person name="Courtney L."/>
            <person name="Fronick C."/>
            <person name="Harrison M."/>
            <person name="Strong C."/>
            <person name="Farmer C."/>
            <person name="Delahaunty K."/>
            <person name="Markovic C."/>
            <person name="Hall O."/>
            <person name="Minx P."/>
            <person name="Tomlinson C."/>
            <person name="Mitreva M."/>
            <person name="Nelson J."/>
            <person name="Hou S."/>
            <person name="Wollam A."/>
            <person name="Pepin K.H."/>
            <person name="Johnson M."/>
            <person name="Bhonagiri V."/>
            <person name="Zhang X."/>
            <person name="Suruliraj S."/>
            <person name="Warren W."/>
            <person name="Chinwalla A."/>
            <person name="Mardis E.R."/>
            <person name="Wilson R.K."/>
        </authorList>
    </citation>
    <scope>NUCLEOTIDE SEQUENCE [LARGE SCALE GENOMIC DNA]</scope>
    <source>
        <strain evidence="1 2">ATCC 33693</strain>
    </source>
</reference>
<sequence>MKKSVLEIKIEKIDNDYSVFKIIKFNDSILKKDIKIIKDDILFSINEDRTEFYYNLVKDRPVLNINYKEKIETLYTIENKHIDYIKKIITEVNKKYGIRWRGERTDCYYAVSGKGKVVKLLEESEYSDETYYNIGNYFQTEEEAIIARNKILDFWEKIKTEEI</sequence>
<name>D4CXD0_9FUSO</name>
<dbReference type="Proteomes" id="UP000003748">
    <property type="component" value="Unassembled WGS sequence"/>
</dbReference>
<dbReference type="HOGENOM" id="CLU_1765383_0_0_0"/>
<evidence type="ECO:0000313" key="1">
    <source>
        <dbReference type="EMBL" id="EFE86050.1"/>
    </source>
</evidence>
<organism evidence="1 2">
    <name type="scientific">Fusobacterium periodonticum ATCC 33693</name>
    <dbReference type="NCBI Taxonomy" id="546275"/>
    <lineage>
        <taxon>Bacteria</taxon>
        <taxon>Fusobacteriati</taxon>
        <taxon>Fusobacteriota</taxon>
        <taxon>Fusobacteriia</taxon>
        <taxon>Fusobacteriales</taxon>
        <taxon>Fusobacteriaceae</taxon>
        <taxon>Fusobacterium</taxon>
    </lineage>
</organism>
<dbReference type="GeneID" id="78420269"/>
<evidence type="ECO:0000313" key="2">
    <source>
        <dbReference type="Proteomes" id="UP000003748"/>
    </source>
</evidence>